<keyword evidence="1" id="KW-0812">Transmembrane</keyword>
<evidence type="ECO:0000313" key="3">
    <source>
        <dbReference type="EMBL" id="KAH0465809.1"/>
    </source>
</evidence>
<proteinExistence type="predicted"/>
<keyword evidence="1" id="KW-1133">Transmembrane helix</keyword>
<name>A0AAV7GWC4_DENCH</name>
<sequence>MEDPCLRTKNSNFIEHFKKLSVIDTAERKIDNSWKVKTIGIFVSKFVLLVAVASFFSSSHWIPVKNLGGCSLFVGCNQTFSLHHTFAPEIRLNYIYFIDHCETCCQNTLIGM</sequence>
<keyword evidence="4" id="KW-1185">Reference proteome</keyword>
<keyword evidence="1" id="KW-0472">Membrane</keyword>
<evidence type="ECO:0000256" key="1">
    <source>
        <dbReference type="SAM" id="Phobius"/>
    </source>
</evidence>
<dbReference type="Pfam" id="PF03478">
    <property type="entry name" value="Beta-prop_KIB1-4"/>
    <property type="match status" value="1"/>
</dbReference>
<evidence type="ECO:0000313" key="4">
    <source>
        <dbReference type="Proteomes" id="UP000775213"/>
    </source>
</evidence>
<feature type="transmembrane region" description="Helical" evidence="1">
    <location>
        <begin position="38"/>
        <end position="57"/>
    </location>
</feature>
<feature type="domain" description="KIB1-4 beta-propeller" evidence="2">
    <location>
        <begin position="50"/>
        <end position="100"/>
    </location>
</feature>
<dbReference type="AlphaFoldDB" id="A0AAV7GWC4"/>
<reference evidence="3 4" key="1">
    <citation type="journal article" date="2021" name="Hortic Res">
        <title>Chromosome-scale assembly of the Dendrobium chrysotoxum genome enhances the understanding of orchid evolution.</title>
        <authorList>
            <person name="Zhang Y."/>
            <person name="Zhang G.Q."/>
            <person name="Zhang D."/>
            <person name="Liu X.D."/>
            <person name="Xu X.Y."/>
            <person name="Sun W.H."/>
            <person name="Yu X."/>
            <person name="Zhu X."/>
            <person name="Wang Z.W."/>
            <person name="Zhao X."/>
            <person name="Zhong W.Y."/>
            <person name="Chen H."/>
            <person name="Yin W.L."/>
            <person name="Huang T."/>
            <person name="Niu S.C."/>
            <person name="Liu Z.J."/>
        </authorList>
    </citation>
    <scope>NUCLEOTIDE SEQUENCE [LARGE SCALE GENOMIC DNA]</scope>
    <source>
        <strain evidence="3">Lindl</strain>
    </source>
</reference>
<comment type="caution">
    <text evidence="3">The sequence shown here is derived from an EMBL/GenBank/DDBJ whole genome shotgun (WGS) entry which is preliminary data.</text>
</comment>
<evidence type="ECO:0000259" key="2">
    <source>
        <dbReference type="Pfam" id="PF03478"/>
    </source>
</evidence>
<accession>A0AAV7GWC4</accession>
<dbReference type="InterPro" id="IPR005174">
    <property type="entry name" value="KIB1-4_b-propeller"/>
</dbReference>
<organism evidence="3 4">
    <name type="scientific">Dendrobium chrysotoxum</name>
    <name type="common">Orchid</name>
    <dbReference type="NCBI Taxonomy" id="161865"/>
    <lineage>
        <taxon>Eukaryota</taxon>
        <taxon>Viridiplantae</taxon>
        <taxon>Streptophyta</taxon>
        <taxon>Embryophyta</taxon>
        <taxon>Tracheophyta</taxon>
        <taxon>Spermatophyta</taxon>
        <taxon>Magnoliopsida</taxon>
        <taxon>Liliopsida</taxon>
        <taxon>Asparagales</taxon>
        <taxon>Orchidaceae</taxon>
        <taxon>Epidendroideae</taxon>
        <taxon>Malaxideae</taxon>
        <taxon>Dendrobiinae</taxon>
        <taxon>Dendrobium</taxon>
    </lineage>
</organism>
<gene>
    <name evidence="3" type="ORF">IEQ34_005912</name>
</gene>
<dbReference type="Proteomes" id="UP000775213">
    <property type="component" value="Unassembled WGS sequence"/>
</dbReference>
<dbReference type="EMBL" id="JAGFBR010000006">
    <property type="protein sequence ID" value="KAH0465809.1"/>
    <property type="molecule type" value="Genomic_DNA"/>
</dbReference>
<protein>
    <recommendedName>
        <fullName evidence="2">KIB1-4 beta-propeller domain-containing protein</fullName>
    </recommendedName>
</protein>